<name>A0A8H4QCR5_9HYPO</name>
<dbReference type="InterPro" id="IPR040446">
    <property type="entry name" value="RRP7"/>
</dbReference>
<evidence type="ECO:0000259" key="3">
    <source>
        <dbReference type="Pfam" id="PF12923"/>
    </source>
</evidence>
<evidence type="ECO:0000313" key="6">
    <source>
        <dbReference type="Proteomes" id="UP000562929"/>
    </source>
</evidence>
<dbReference type="GO" id="GO:0032545">
    <property type="term" value="C:CURI complex"/>
    <property type="evidence" value="ECO:0007669"/>
    <property type="project" value="TreeGrafter"/>
</dbReference>
<comment type="caution">
    <text evidence="5">The sequence shown here is derived from an EMBL/GenBank/DDBJ whole genome shotgun (WGS) entry which is preliminary data.</text>
</comment>
<keyword evidence="6" id="KW-1185">Reference proteome</keyword>
<organism evidence="5 6">
    <name type="scientific">Ophiocordyceps camponoti-floridani</name>
    <dbReference type="NCBI Taxonomy" id="2030778"/>
    <lineage>
        <taxon>Eukaryota</taxon>
        <taxon>Fungi</taxon>
        <taxon>Dikarya</taxon>
        <taxon>Ascomycota</taxon>
        <taxon>Pezizomycotina</taxon>
        <taxon>Sordariomycetes</taxon>
        <taxon>Hypocreomycetidae</taxon>
        <taxon>Hypocreales</taxon>
        <taxon>Ophiocordycipitaceae</taxon>
        <taxon>Ophiocordyceps</taxon>
    </lineage>
</organism>
<dbReference type="Gene3D" id="6.10.250.1770">
    <property type="match status" value="1"/>
</dbReference>
<evidence type="ECO:0000259" key="4">
    <source>
        <dbReference type="Pfam" id="PF17799"/>
    </source>
</evidence>
<feature type="region of interest" description="Disordered" evidence="2">
    <location>
        <begin position="241"/>
        <end position="264"/>
    </location>
</feature>
<dbReference type="OrthoDB" id="5390at2759"/>
<sequence>MTTVQATSGAYTTLRICFPPVSSFPKAVVHQIWVRRNAPKIPTPDDSRSLFLKNIPIDSTESHFRAIFSSLIGAGRFESIAFDDEAAAAHTVDPAQAAKVAGFARKRKRDDTEAEDSKKAELARLPKIWTRKLHTTSSTAVVLLVDEKSVQLALKAFAKLRKSKKYPVWGEGLADDVPRLGVPWIAAHLQLCRCDKAETQRAVHAFFDDFNRKEKEAAELAKRLRNEPDEDGFVTVTRGGRAAPANRNEAEMAKQKSLEKESRRKAETKGFYRFQLRERRKEEQLALLKRFEEDKRKVAALREKKGKFKPEAYASATWHRFASYF</sequence>
<dbReference type="CDD" id="cd12293">
    <property type="entry name" value="dRRM_Rrp7p"/>
    <property type="match status" value="1"/>
</dbReference>
<gene>
    <name evidence="5" type="ORF">GQ602_000763</name>
</gene>
<feature type="domain" description="Rrp7 RRM-like N-terminal" evidence="4">
    <location>
        <begin position="11"/>
        <end position="171"/>
    </location>
</feature>
<evidence type="ECO:0000313" key="5">
    <source>
        <dbReference type="EMBL" id="KAF4595150.1"/>
    </source>
</evidence>
<dbReference type="InterPro" id="IPR040447">
    <property type="entry name" value="RRM_Rrp7"/>
</dbReference>
<dbReference type="CDD" id="cd12950">
    <property type="entry name" value="RRP7_Rrp7p"/>
    <property type="match status" value="1"/>
</dbReference>
<evidence type="ECO:0000256" key="2">
    <source>
        <dbReference type="SAM" id="MobiDB-lite"/>
    </source>
</evidence>
<dbReference type="InterPro" id="IPR024326">
    <property type="entry name" value="RRP7_C"/>
</dbReference>
<dbReference type="PANTHER" id="PTHR13191:SF0">
    <property type="entry name" value="RIBOSOMAL RNA-PROCESSING PROTEIN 7 HOMOLOG A-RELATED"/>
    <property type="match status" value="1"/>
</dbReference>
<proteinExistence type="inferred from homology"/>
<feature type="domain" description="Ribosomal RNA-processing protein 7 C-terminal" evidence="3">
    <location>
        <begin position="191"/>
        <end position="311"/>
    </location>
</feature>
<dbReference type="AlphaFoldDB" id="A0A8H4QCR5"/>
<dbReference type="Pfam" id="PF12923">
    <property type="entry name" value="RRP7"/>
    <property type="match status" value="1"/>
</dbReference>
<evidence type="ECO:0000256" key="1">
    <source>
        <dbReference type="ARBA" id="ARBA00006110"/>
    </source>
</evidence>
<dbReference type="Pfam" id="PF17799">
    <property type="entry name" value="RRM_Rrp7"/>
    <property type="match status" value="1"/>
</dbReference>
<accession>A0A8H4QCR5</accession>
<dbReference type="PANTHER" id="PTHR13191">
    <property type="entry name" value="RIBOSOMAL RNA PROCESSING PROTEIN 7-RELATED"/>
    <property type="match status" value="1"/>
</dbReference>
<dbReference type="EMBL" id="JAACLJ010000001">
    <property type="protein sequence ID" value="KAF4595150.1"/>
    <property type="molecule type" value="Genomic_DNA"/>
</dbReference>
<dbReference type="GO" id="GO:0006364">
    <property type="term" value="P:rRNA processing"/>
    <property type="evidence" value="ECO:0007669"/>
    <property type="project" value="TreeGrafter"/>
</dbReference>
<dbReference type="Proteomes" id="UP000562929">
    <property type="component" value="Unassembled WGS sequence"/>
</dbReference>
<comment type="similarity">
    <text evidence="1">Belongs to the RRP7 family.</text>
</comment>
<protein>
    <submittedName>
        <fullName evidence="5">Ribosomal small subunit assembly protein</fullName>
    </submittedName>
</protein>
<dbReference type="GO" id="GO:0000028">
    <property type="term" value="P:ribosomal small subunit assembly"/>
    <property type="evidence" value="ECO:0007669"/>
    <property type="project" value="TreeGrafter"/>
</dbReference>
<feature type="compositionally biased region" description="Basic and acidic residues" evidence="2">
    <location>
        <begin position="248"/>
        <end position="264"/>
    </location>
</feature>
<dbReference type="GO" id="GO:0034456">
    <property type="term" value="C:UTP-C complex"/>
    <property type="evidence" value="ECO:0007669"/>
    <property type="project" value="TreeGrafter"/>
</dbReference>
<reference evidence="5 6" key="1">
    <citation type="journal article" date="2020" name="G3 (Bethesda)">
        <title>Genetic Underpinnings of Host Manipulation by Ophiocordyceps as Revealed by Comparative Transcriptomics.</title>
        <authorList>
            <person name="Will I."/>
            <person name="Das B."/>
            <person name="Trinh T."/>
            <person name="Brachmann A."/>
            <person name="Ohm R.A."/>
            <person name="de Bekker C."/>
        </authorList>
    </citation>
    <scope>NUCLEOTIDE SEQUENCE [LARGE SCALE GENOMIC DNA]</scope>
    <source>
        <strain evidence="5 6">EC05</strain>
    </source>
</reference>